<dbReference type="AlphaFoldDB" id="A0AAD5XZP2"/>
<protein>
    <submittedName>
        <fullName evidence="2">Uncharacterized protein</fullName>
    </submittedName>
</protein>
<feature type="compositionally biased region" description="Polar residues" evidence="1">
    <location>
        <begin position="18"/>
        <end position="36"/>
    </location>
</feature>
<feature type="region of interest" description="Disordered" evidence="1">
    <location>
        <begin position="1"/>
        <end position="65"/>
    </location>
</feature>
<accession>A0AAD5XZP2</accession>
<evidence type="ECO:0000313" key="2">
    <source>
        <dbReference type="EMBL" id="KAJ3250153.1"/>
    </source>
</evidence>
<name>A0AAD5XZP2_9FUNG</name>
<evidence type="ECO:0000256" key="1">
    <source>
        <dbReference type="SAM" id="MobiDB-lite"/>
    </source>
</evidence>
<reference evidence="2" key="1">
    <citation type="submission" date="2020-05" db="EMBL/GenBank/DDBJ databases">
        <title>Phylogenomic resolution of chytrid fungi.</title>
        <authorList>
            <person name="Stajich J.E."/>
            <person name="Amses K."/>
            <person name="Simmons R."/>
            <person name="Seto K."/>
            <person name="Myers J."/>
            <person name="Bonds A."/>
            <person name="Quandt C.A."/>
            <person name="Barry K."/>
            <person name="Liu P."/>
            <person name="Grigoriev I."/>
            <person name="Longcore J.E."/>
            <person name="James T.Y."/>
        </authorList>
    </citation>
    <scope>NUCLEOTIDE SEQUENCE</scope>
    <source>
        <strain evidence="2">PLAUS21</strain>
    </source>
</reference>
<dbReference type="EMBL" id="JADGKB010000300">
    <property type="protein sequence ID" value="KAJ3250153.1"/>
    <property type="molecule type" value="Genomic_DNA"/>
</dbReference>
<comment type="caution">
    <text evidence="2">The sequence shown here is derived from an EMBL/GenBank/DDBJ whole genome shotgun (WGS) entry which is preliminary data.</text>
</comment>
<feature type="compositionally biased region" description="Polar residues" evidence="1">
    <location>
        <begin position="50"/>
        <end position="60"/>
    </location>
</feature>
<evidence type="ECO:0000313" key="3">
    <source>
        <dbReference type="Proteomes" id="UP001210925"/>
    </source>
</evidence>
<dbReference type="Proteomes" id="UP001210925">
    <property type="component" value="Unassembled WGS sequence"/>
</dbReference>
<proteinExistence type="predicted"/>
<gene>
    <name evidence="2" type="ORF">HK103_004029</name>
</gene>
<keyword evidence="3" id="KW-1185">Reference proteome</keyword>
<organism evidence="2 3">
    <name type="scientific">Boothiomyces macroporosus</name>
    <dbReference type="NCBI Taxonomy" id="261099"/>
    <lineage>
        <taxon>Eukaryota</taxon>
        <taxon>Fungi</taxon>
        <taxon>Fungi incertae sedis</taxon>
        <taxon>Chytridiomycota</taxon>
        <taxon>Chytridiomycota incertae sedis</taxon>
        <taxon>Chytridiomycetes</taxon>
        <taxon>Rhizophydiales</taxon>
        <taxon>Terramycetaceae</taxon>
        <taxon>Boothiomyces</taxon>
    </lineage>
</organism>
<sequence>MNPDSLKLSFNAKPPDNSGYTQSNIFRFYANTNHPPNSGADRENGPRTLVSPSASQTTNRRPFVLDSTGIPGWEKEHFPEWEKEYFNLEIRPKVYCTKEDANGNLCRSKLNLDGISGTITSGGFQTRGTKCPSCKTKSKISVLVNKTTRAGESFFGLEYATISRYNSILDAAKEVFREYSESIQ</sequence>